<gene>
    <name evidence="1" type="ORF">CBP51_18855</name>
</gene>
<dbReference type="Proteomes" id="UP000216101">
    <property type="component" value="Unassembled WGS sequence"/>
</dbReference>
<organism evidence="1 2">
    <name type="scientific">Cellvibrio mixtus</name>
    <dbReference type="NCBI Taxonomy" id="39650"/>
    <lineage>
        <taxon>Bacteria</taxon>
        <taxon>Pseudomonadati</taxon>
        <taxon>Pseudomonadota</taxon>
        <taxon>Gammaproteobacteria</taxon>
        <taxon>Cellvibrionales</taxon>
        <taxon>Cellvibrionaceae</taxon>
        <taxon>Cellvibrio</taxon>
    </lineage>
</organism>
<reference evidence="2" key="1">
    <citation type="submission" date="2017-05" db="EMBL/GenBank/DDBJ databases">
        <authorList>
            <person name="Barney B.M."/>
        </authorList>
    </citation>
    <scope>NUCLEOTIDE SEQUENCE [LARGE SCALE GENOMIC DNA]</scope>
    <source>
        <strain evidence="2">PSBB022</strain>
    </source>
</reference>
<dbReference type="Pfam" id="PF12276">
    <property type="entry name" value="DUF3617"/>
    <property type="match status" value="1"/>
</dbReference>
<accession>A0A266Q281</accession>
<comment type="caution">
    <text evidence="1">The sequence shown here is derived from an EMBL/GenBank/DDBJ whole genome shotgun (WGS) entry which is preliminary data.</text>
</comment>
<evidence type="ECO:0000313" key="2">
    <source>
        <dbReference type="Proteomes" id="UP000216101"/>
    </source>
</evidence>
<evidence type="ECO:0000313" key="1">
    <source>
        <dbReference type="EMBL" id="OZY83977.1"/>
    </source>
</evidence>
<protein>
    <recommendedName>
        <fullName evidence="3">DUF3617 domain-containing protein</fullName>
    </recommendedName>
</protein>
<evidence type="ECO:0008006" key="3">
    <source>
        <dbReference type="Google" id="ProtNLM"/>
    </source>
</evidence>
<keyword evidence="2" id="KW-1185">Reference proteome</keyword>
<dbReference type="AlphaFoldDB" id="A0A266Q281"/>
<sequence length="230" mass="24818">MLYSVPAAYKVGLGFNLPLQGDKTMNATMNKTLLIGSMLMLVLPALAEPIKVDMAPGLWENKMQYTGDGAAQMKQMQSTQMEAAMAEMKKQFAAMPAEQRQQMEAIMAQSGMQVTDQGVSFENNQVSISADGVTAKNCVTQAQIDSGDMGIDDNEGCTSTLTQVSKNRFKSVQVCTGENTSRSEGEVIFSSPKRYTGTGQMSQTLNGQQHKVSFAIEGTWLGSNCGDIQP</sequence>
<proteinExistence type="predicted"/>
<dbReference type="InterPro" id="IPR022061">
    <property type="entry name" value="DUF3617"/>
</dbReference>
<name>A0A266Q281_9GAMM</name>
<dbReference type="EMBL" id="NHNI01000003">
    <property type="protein sequence ID" value="OZY83977.1"/>
    <property type="molecule type" value="Genomic_DNA"/>
</dbReference>